<dbReference type="EMBL" id="MT145012">
    <property type="protein sequence ID" value="QJI02568.1"/>
    <property type="molecule type" value="Genomic_DNA"/>
</dbReference>
<gene>
    <name evidence="1" type="ORF">TM448B03372_0010</name>
</gene>
<accession>A0A6M3XZW7</accession>
<name>A0A6M3XZW7_9ZZZZ</name>
<evidence type="ECO:0000313" key="1">
    <source>
        <dbReference type="EMBL" id="QJI02568.1"/>
    </source>
</evidence>
<sequence>MTELFVMLHGSDECRGGEDEANVKNLGLEELEMIFANAIEDNDLVHSDRCLLNDNCDCDDRSERLHELLSAIKIKKDEVGGLGRTTKLILDWLNKNDVGYHAGYLCIPENKTQELIDLIVSRSRTKR</sequence>
<proteinExistence type="predicted"/>
<organism evidence="1">
    <name type="scientific">viral metagenome</name>
    <dbReference type="NCBI Taxonomy" id="1070528"/>
    <lineage>
        <taxon>unclassified sequences</taxon>
        <taxon>metagenomes</taxon>
        <taxon>organismal metagenomes</taxon>
    </lineage>
</organism>
<protein>
    <submittedName>
        <fullName evidence="1">Uncharacterized protein</fullName>
    </submittedName>
</protein>
<dbReference type="AlphaFoldDB" id="A0A6M3XZW7"/>
<reference evidence="1" key="1">
    <citation type="submission" date="2020-03" db="EMBL/GenBank/DDBJ databases">
        <title>The deep terrestrial virosphere.</title>
        <authorList>
            <person name="Holmfeldt K."/>
            <person name="Nilsson E."/>
            <person name="Simone D."/>
            <person name="Lopez-Fernandez M."/>
            <person name="Wu X."/>
            <person name="de Brujin I."/>
            <person name="Lundin D."/>
            <person name="Andersson A."/>
            <person name="Bertilsson S."/>
            <person name="Dopson M."/>
        </authorList>
    </citation>
    <scope>NUCLEOTIDE SEQUENCE</scope>
    <source>
        <strain evidence="1">TM448B03372</strain>
    </source>
</reference>